<name>A0A7S2XDS3_9EUKA</name>
<accession>A0A7S2XDS3</accession>
<dbReference type="AlphaFoldDB" id="A0A7S2XDS3"/>
<organism evidence="1">
    <name type="scientific">Lotharella oceanica</name>
    <dbReference type="NCBI Taxonomy" id="641309"/>
    <lineage>
        <taxon>Eukaryota</taxon>
        <taxon>Sar</taxon>
        <taxon>Rhizaria</taxon>
        <taxon>Cercozoa</taxon>
        <taxon>Chlorarachniophyceae</taxon>
        <taxon>Lotharella</taxon>
    </lineage>
</organism>
<sequence length="122" mass="14209">MVTQEKGTIDVEFYLTFPQRVYKMATDQNPDTIYQDLHERLVWERNFALRELSADHRWPKTESSSADEASPSLERLLECLLERVDQWIEGKGTRRRVSALMVLFLFGMITARCQAGRKAKAD</sequence>
<dbReference type="EMBL" id="HBHP01022530">
    <property type="protein sequence ID" value="CAD9770032.1"/>
    <property type="molecule type" value="Transcribed_RNA"/>
</dbReference>
<evidence type="ECO:0000313" key="1">
    <source>
        <dbReference type="EMBL" id="CAD9770032.1"/>
    </source>
</evidence>
<protein>
    <submittedName>
        <fullName evidence="1">Uncharacterized protein</fullName>
    </submittedName>
</protein>
<proteinExistence type="predicted"/>
<reference evidence="1" key="1">
    <citation type="submission" date="2021-01" db="EMBL/GenBank/DDBJ databases">
        <authorList>
            <person name="Corre E."/>
            <person name="Pelletier E."/>
            <person name="Niang G."/>
            <person name="Scheremetjew M."/>
            <person name="Finn R."/>
            <person name="Kale V."/>
            <person name="Holt S."/>
            <person name="Cochrane G."/>
            <person name="Meng A."/>
            <person name="Brown T."/>
            <person name="Cohen L."/>
        </authorList>
    </citation>
    <scope>NUCLEOTIDE SEQUENCE</scope>
    <source>
        <strain evidence="1">CCMP622</strain>
    </source>
</reference>
<gene>
    <name evidence="1" type="ORF">LSP00402_LOCUS14016</name>
</gene>